<gene>
    <name evidence="1" type="ORF">EGYM00163_LOCUS5513</name>
</gene>
<proteinExistence type="predicted"/>
<name>A0A7S4CDV5_9EUGL</name>
<organism evidence="1">
    <name type="scientific">Eutreptiella gymnastica</name>
    <dbReference type="NCBI Taxonomy" id="73025"/>
    <lineage>
        <taxon>Eukaryota</taxon>
        <taxon>Discoba</taxon>
        <taxon>Euglenozoa</taxon>
        <taxon>Euglenida</taxon>
        <taxon>Spirocuta</taxon>
        <taxon>Euglenophyceae</taxon>
        <taxon>Eutreptiales</taxon>
        <taxon>Eutreptiaceae</taxon>
        <taxon>Eutreptiella</taxon>
    </lineage>
</organism>
<evidence type="ECO:0000313" key="1">
    <source>
        <dbReference type="EMBL" id="CAE0794395.1"/>
    </source>
</evidence>
<sequence length="138" mass="14130">MLAATMKTKMGTLKAVDWAETGHGQGTGEKLGVGQGIADKYTEMQGEAGGPALEGVVKKTGGEHSSAAGGDGGRVDDHFRIWGVGIPPVWPGGRNGSGGAKLRTLSVSLSRAISPFGHESTRTLLLSQVPSKATATKF</sequence>
<protein>
    <submittedName>
        <fullName evidence="1">Uncharacterized protein</fullName>
    </submittedName>
</protein>
<dbReference type="AlphaFoldDB" id="A0A7S4CDV5"/>
<dbReference type="EMBL" id="HBJA01017114">
    <property type="protein sequence ID" value="CAE0794395.1"/>
    <property type="molecule type" value="Transcribed_RNA"/>
</dbReference>
<reference evidence="1" key="1">
    <citation type="submission" date="2021-01" db="EMBL/GenBank/DDBJ databases">
        <authorList>
            <person name="Corre E."/>
            <person name="Pelletier E."/>
            <person name="Niang G."/>
            <person name="Scheremetjew M."/>
            <person name="Finn R."/>
            <person name="Kale V."/>
            <person name="Holt S."/>
            <person name="Cochrane G."/>
            <person name="Meng A."/>
            <person name="Brown T."/>
            <person name="Cohen L."/>
        </authorList>
    </citation>
    <scope>NUCLEOTIDE SEQUENCE</scope>
    <source>
        <strain evidence="1">CCMP1594</strain>
    </source>
</reference>
<accession>A0A7S4CDV5</accession>